<proteinExistence type="inferred from homology"/>
<dbReference type="AlphaFoldDB" id="A0AAV7E4X5"/>
<evidence type="ECO:0000256" key="3">
    <source>
        <dbReference type="ARBA" id="ARBA00023015"/>
    </source>
</evidence>
<dbReference type="InterPro" id="IPR036388">
    <property type="entry name" value="WH-like_DNA-bd_sf"/>
</dbReference>
<evidence type="ECO:0000256" key="2">
    <source>
        <dbReference type="ARBA" id="ARBA00022553"/>
    </source>
</evidence>
<evidence type="ECO:0000256" key="1">
    <source>
        <dbReference type="ARBA" id="ARBA00004123"/>
    </source>
</evidence>
<dbReference type="GO" id="GO:0006357">
    <property type="term" value="P:regulation of transcription by RNA polymerase II"/>
    <property type="evidence" value="ECO:0007669"/>
    <property type="project" value="TreeGrafter"/>
</dbReference>
<dbReference type="InterPro" id="IPR036390">
    <property type="entry name" value="WH_DNA-bd_sf"/>
</dbReference>
<dbReference type="PROSITE" id="PS00434">
    <property type="entry name" value="HSF_DOMAIN"/>
    <property type="match status" value="1"/>
</dbReference>
<keyword evidence="6" id="KW-0804">Transcription</keyword>
<evidence type="ECO:0000256" key="6">
    <source>
        <dbReference type="ARBA" id="ARBA00023163"/>
    </source>
</evidence>
<evidence type="ECO:0000256" key="4">
    <source>
        <dbReference type="ARBA" id="ARBA00023016"/>
    </source>
</evidence>
<evidence type="ECO:0000256" key="8">
    <source>
        <dbReference type="RuleBase" id="RU004020"/>
    </source>
</evidence>
<keyword evidence="7" id="KW-0539">Nucleus</keyword>
<evidence type="ECO:0000256" key="5">
    <source>
        <dbReference type="ARBA" id="ARBA00023125"/>
    </source>
</evidence>
<dbReference type="GO" id="GO:0000978">
    <property type="term" value="F:RNA polymerase II cis-regulatory region sequence-specific DNA binding"/>
    <property type="evidence" value="ECO:0007669"/>
    <property type="project" value="TreeGrafter"/>
</dbReference>
<evidence type="ECO:0000313" key="13">
    <source>
        <dbReference type="Proteomes" id="UP000825729"/>
    </source>
</evidence>
<organism evidence="12 13">
    <name type="scientific">Aristolochia fimbriata</name>
    <name type="common">White veined hardy Dutchman's pipe vine</name>
    <dbReference type="NCBI Taxonomy" id="158543"/>
    <lineage>
        <taxon>Eukaryota</taxon>
        <taxon>Viridiplantae</taxon>
        <taxon>Streptophyta</taxon>
        <taxon>Embryophyta</taxon>
        <taxon>Tracheophyta</taxon>
        <taxon>Spermatophyta</taxon>
        <taxon>Magnoliopsida</taxon>
        <taxon>Magnoliidae</taxon>
        <taxon>Piperales</taxon>
        <taxon>Aristolochiaceae</taxon>
        <taxon>Aristolochia</taxon>
    </lineage>
</organism>
<reference evidence="12 13" key="1">
    <citation type="submission" date="2021-07" db="EMBL/GenBank/DDBJ databases">
        <title>The Aristolochia fimbriata genome: insights into angiosperm evolution, floral development and chemical biosynthesis.</title>
        <authorList>
            <person name="Jiao Y."/>
        </authorList>
    </citation>
    <scope>NUCLEOTIDE SEQUENCE [LARGE SCALE GENOMIC DNA]</scope>
    <source>
        <strain evidence="12">IBCAS-2021</strain>
        <tissue evidence="12">Leaf</tissue>
    </source>
</reference>
<dbReference type="PANTHER" id="PTHR10015:SF427">
    <property type="entry name" value="HEAT SHOCK FACTOR PROTEIN"/>
    <property type="match status" value="1"/>
</dbReference>
<comment type="caution">
    <text evidence="12">The sequence shown here is derived from an EMBL/GenBank/DDBJ whole genome shotgun (WGS) entry which is preliminary data.</text>
</comment>
<feature type="compositionally biased region" description="Polar residues" evidence="10">
    <location>
        <begin position="107"/>
        <end position="123"/>
    </location>
</feature>
<evidence type="ECO:0000259" key="11">
    <source>
        <dbReference type="PROSITE" id="PS00434"/>
    </source>
</evidence>
<evidence type="ECO:0000256" key="10">
    <source>
        <dbReference type="SAM" id="MobiDB-lite"/>
    </source>
</evidence>
<dbReference type="GO" id="GO:0034605">
    <property type="term" value="P:cellular response to heat"/>
    <property type="evidence" value="ECO:0007669"/>
    <property type="project" value="TreeGrafter"/>
</dbReference>
<dbReference type="Pfam" id="PF00447">
    <property type="entry name" value="HSF_DNA-bind"/>
    <property type="match status" value="1"/>
</dbReference>
<feature type="region of interest" description="Disordered" evidence="10">
    <location>
        <begin position="352"/>
        <end position="381"/>
    </location>
</feature>
<dbReference type="EMBL" id="JAINDJ010000006">
    <property type="protein sequence ID" value="KAG9443955.1"/>
    <property type="molecule type" value="Genomic_DNA"/>
</dbReference>
<dbReference type="SUPFAM" id="SSF46785">
    <property type="entry name" value="Winged helix' DNA-binding domain"/>
    <property type="match status" value="1"/>
</dbReference>
<dbReference type="SMART" id="SM00415">
    <property type="entry name" value="HSF"/>
    <property type="match status" value="1"/>
</dbReference>
<evidence type="ECO:0000256" key="9">
    <source>
        <dbReference type="SAM" id="Coils"/>
    </source>
</evidence>
<feature type="compositionally biased region" description="Polar residues" evidence="10">
    <location>
        <begin position="352"/>
        <end position="361"/>
    </location>
</feature>
<keyword evidence="9" id="KW-0175">Coiled coil</keyword>
<feature type="coiled-coil region" evidence="9">
    <location>
        <begin position="132"/>
        <end position="180"/>
    </location>
</feature>
<dbReference type="PANTHER" id="PTHR10015">
    <property type="entry name" value="HEAT SHOCK TRANSCRIPTION FACTOR"/>
    <property type="match status" value="1"/>
</dbReference>
<keyword evidence="13" id="KW-1185">Reference proteome</keyword>
<dbReference type="Gene3D" id="1.10.10.10">
    <property type="entry name" value="Winged helix-like DNA-binding domain superfamily/Winged helix DNA-binding domain"/>
    <property type="match status" value="1"/>
</dbReference>
<sequence length="381" mass="42689">MGEGSNGLGNSPTPFLGKCYDVVNDPATDSIVSWSTTGDTFVVWDPPSFSRDLLPKYFKHNNFSSFVRQLNTYGFRKVDSDRWEFANDGFQKDQRHLLKTINRKKTSQVPHVPQSQSPKTHPFSSPCIEVGNFGLEKEVEMLKRDKNVLMQELVKVRQHQQNVENQLGVVIQQLQQMEQNQQQMLSFFAMALQKPGVLAQLLQQNGAKRHVVEVNKKRRTPTIETELDDSDINSSGAIIKYQPLMDDSQKPLLLPESSSAAPPQSGTSLNGFSDMSINVELKSLGRDFSMPLAEEFLHSVTDDMITLPDLPNNFWEQLFLDVPMLENNVEKGADSPEQVDIAMQIDATRHTANPLETSQPLGLTEQVGLPASEMNGNSETV</sequence>
<keyword evidence="4" id="KW-0346">Stress response</keyword>
<evidence type="ECO:0000256" key="7">
    <source>
        <dbReference type="ARBA" id="ARBA00023242"/>
    </source>
</evidence>
<feature type="region of interest" description="Disordered" evidence="10">
    <location>
        <begin position="104"/>
        <end position="123"/>
    </location>
</feature>
<protein>
    <recommendedName>
        <fullName evidence="11">HSF-type DNA-binding domain-containing protein</fullName>
    </recommendedName>
</protein>
<dbReference type="GO" id="GO:0003700">
    <property type="term" value="F:DNA-binding transcription factor activity"/>
    <property type="evidence" value="ECO:0007669"/>
    <property type="project" value="InterPro"/>
</dbReference>
<keyword evidence="5" id="KW-0238">DNA-binding</keyword>
<dbReference type="GO" id="GO:0005634">
    <property type="term" value="C:nucleus"/>
    <property type="evidence" value="ECO:0007669"/>
    <property type="project" value="UniProtKB-SubCell"/>
</dbReference>
<accession>A0AAV7E4X5</accession>
<dbReference type="FunFam" id="1.10.10.10:FF:000057">
    <property type="entry name" value="Heat shock transcription factor 1"/>
    <property type="match status" value="1"/>
</dbReference>
<feature type="compositionally biased region" description="Polar residues" evidence="10">
    <location>
        <begin position="256"/>
        <end position="272"/>
    </location>
</feature>
<feature type="region of interest" description="Disordered" evidence="10">
    <location>
        <begin position="250"/>
        <end position="272"/>
    </location>
</feature>
<gene>
    <name evidence="12" type="ORF">H6P81_015295</name>
</gene>
<feature type="domain" description="HSF-type DNA-binding" evidence="11">
    <location>
        <begin position="54"/>
        <end position="78"/>
    </location>
</feature>
<keyword evidence="3" id="KW-0805">Transcription regulation</keyword>
<name>A0AAV7E4X5_ARIFI</name>
<comment type="subcellular location">
    <subcellularLocation>
        <location evidence="1">Nucleus</location>
    </subcellularLocation>
</comment>
<dbReference type="PRINTS" id="PR00056">
    <property type="entry name" value="HSFDOMAIN"/>
</dbReference>
<comment type="similarity">
    <text evidence="8">Belongs to the HSF family.</text>
</comment>
<evidence type="ECO:0000313" key="12">
    <source>
        <dbReference type="EMBL" id="KAG9443955.1"/>
    </source>
</evidence>
<dbReference type="InterPro" id="IPR000232">
    <property type="entry name" value="HSF_DNA-bd"/>
</dbReference>
<keyword evidence="2" id="KW-0597">Phosphoprotein</keyword>
<dbReference type="Proteomes" id="UP000825729">
    <property type="component" value="Unassembled WGS sequence"/>
</dbReference>